<evidence type="ECO:0000313" key="1">
    <source>
        <dbReference type="EMBL" id="DAD82312.1"/>
    </source>
</evidence>
<reference evidence="1" key="1">
    <citation type="journal article" date="2021" name="Proc. Natl. Acad. Sci. U.S.A.">
        <title>A Catalog of Tens of Thousands of Viruses from Human Metagenomes Reveals Hidden Associations with Chronic Diseases.</title>
        <authorList>
            <person name="Tisza M.J."/>
            <person name="Buck C.B."/>
        </authorList>
    </citation>
    <scope>NUCLEOTIDE SEQUENCE</scope>
    <source>
        <strain evidence="1">CtcfK29</strain>
    </source>
</reference>
<accession>A0A8S5MJC6</accession>
<name>A0A8S5MJC6_9CAUD</name>
<sequence>MSLDLYIYSKTPVLHRGTGVYIRDNGETRELETKQEVLTYFPDIDPDGIEEKTYESNTYFHTNLTHNLTDMADECKVIGKCISKKVGNTVTLYDLLWHPDDNLGIKTPNMDYLEDVMRCYRKLLKEGDFFKDFNPDNGWGTYEQLLRRTKEYIKAITSISDDFENYTIYAST</sequence>
<proteinExistence type="predicted"/>
<organism evidence="1">
    <name type="scientific">CrAss-like virus sp. ctcfK29</name>
    <dbReference type="NCBI Taxonomy" id="2826827"/>
    <lineage>
        <taxon>Viruses</taxon>
        <taxon>Duplodnaviria</taxon>
        <taxon>Heunggongvirae</taxon>
        <taxon>Uroviricota</taxon>
        <taxon>Caudoviricetes</taxon>
        <taxon>Crassvirales</taxon>
    </lineage>
</organism>
<protein>
    <submittedName>
        <fullName evidence="1">Uncharacterized protein</fullName>
    </submittedName>
</protein>
<dbReference type="EMBL" id="BK014916">
    <property type="protein sequence ID" value="DAD82312.1"/>
    <property type="molecule type" value="Genomic_DNA"/>
</dbReference>